<name>H7FRH9_FLAFP</name>
<dbReference type="EMBL" id="AHKF01000017">
    <property type="protein sequence ID" value="EIA08962.1"/>
    <property type="molecule type" value="Genomic_DNA"/>
</dbReference>
<dbReference type="Proteomes" id="UP000005566">
    <property type="component" value="Unassembled WGS sequence"/>
</dbReference>
<dbReference type="PATRIC" id="fig|1086011.3.peg.1689"/>
<evidence type="ECO:0000313" key="1">
    <source>
        <dbReference type="EMBL" id="EIA08962.1"/>
    </source>
</evidence>
<proteinExistence type="predicted"/>
<dbReference type="OrthoDB" id="1039448at2"/>
<comment type="caution">
    <text evidence="1">The sequence shown here is derived from an EMBL/GenBank/DDBJ whole genome shotgun (WGS) entry which is preliminary data.</text>
</comment>
<evidence type="ECO:0000313" key="2">
    <source>
        <dbReference type="Proteomes" id="UP000005566"/>
    </source>
</evidence>
<reference evidence="1 2" key="1">
    <citation type="journal article" date="2014" name="Acta Crystallogr. D">
        <title>Structure-based characterization and antifreeze properties of a hyperactive ice-binding protein from the Antarctic bacterium Flavobacterium frigoris PS1.</title>
        <authorList>
            <person name="Do H."/>
            <person name="Kim S.J."/>
            <person name="Kim H.J."/>
            <person name="Lee J.H."/>
        </authorList>
    </citation>
    <scope>NUCLEOTIDE SEQUENCE [LARGE SCALE GENOMIC DNA]</scope>
    <source>
        <strain evidence="1 2">PS1</strain>
    </source>
</reference>
<organism evidence="1 2">
    <name type="scientific">Flavobacterium frigoris (strain PS1)</name>
    <dbReference type="NCBI Taxonomy" id="1086011"/>
    <lineage>
        <taxon>Bacteria</taxon>
        <taxon>Pseudomonadati</taxon>
        <taxon>Bacteroidota</taxon>
        <taxon>Flavobacteriia</taxon>
        <taxon>Flavobacteriales</taxon>
        <taxon>Flavobacteriaceae</taxon>
        <taxon>Flavobacterium</taxon>
    </lineage>
</organism>
<protein>
    <submittedName>
        <fullName evidence="1">Uncharacterized protein</fullName>
    </submittedName>
</protein>
<keyword evidence="2" id="KW-1185">Reference proteome</keyword>
<gene>
    <name evidence="1" type="ORF">HJ01_01728</name>
</gene>
<sequence>MKITITTIFAFLTMFAYGQNMSNLKELGNNETIPTGQAVIYGNFIQRLGFSSGGFPQDIKIINIETKELYTFRVKPTFKSAKENTFCYTLKPGTYAISNYLWTQSKWYGAKMVTEPVFKNIDATDQIENKINTGKLKEIDFVPFTFTVTENTLNYLGTWHFDTGLVKFTNDKQVFDIKIIDKYKKLDLATAKIVLPN</sequence>
<dbReference type="RefSeq" id="WP_007137905.1">
    <property type="nucleotide sequence ID" value="NZ_AHKF01000017.1"/>
</dbReference>
<dbReference type="eggNOG" id="ENOG5033WBG">
    <property type="taxonomic scope" value="Bacteria"/>
</dbReference>
<dbReference type="STRING" id="1086011.HJ01_01728"/>
<dbReference type="AlphaFoldDB" id="H7FRH9"/>
<accession>H7FRH9</accession>